<evidence type="ECO:0000313" key="9">
    <source>
        <dbReference type="Proteomes" id="UP000007882"/>
    </source>
</evidence>
<feature type="binding site" evidence="5">
    <location>
        <position position="129"/>
    </location>
    <ligand>
        <name>S-adenosyl-L-methionine</name>
        <dbReference type="ChEBI" id="CHEBI:59789"/>
    </ligand>
</feature>
<evidence type="ECO:0000259" key="7">
    <source>
        <dbReference type="SMART" id="SM00650"/>
    </source>
</evidence>
<dbReference type="PANTHER" id="PTHR11727:SF7">
    <property type="entry name" value="DIMETHYLADENOSINE TRANSFERASE-RELATED"/>
    <property type="match status" value="1"/>
</dbReference>
<evidence type="ECO:0000256" key="5">
    <source>
        <dbReference type="PROSITE-ProRule" id="PRU01026"/>
    </source>
</evidence>
<dbReference type="SUPFAM" id="SSF53335">
    <property type="entry name" value="S-adenosyl-L-methionine-dependent methyltransferases"/>
    <property type="match status" value="1"/>
</dbReference>
<dbReference type="SMART" id="SM00650">
    <property type="entry name" value="rADc"/>
    <property type="match status" value="1"/>
</dbReference>
<dbReference type="NCBIfam" id="NF000499">
    <property type="entry name" value="Erm23S_rRNA_broad"/>
    <property type="match status" value="1"/>
</dbReference>
<evidence type="ECO:0000256" key="6">
    <source>
        <dbReference type="SAM" id="MobiDB-lite"/>
    </source>
</evidence>
<comment type="similarity">
    <text evidence="5">Belongs to the class I-like SAM-binding methyltransferase superfamily. rRNA adenine N(6)-methyltransferase family.</text>
</comment>
<dbReference type="Proteomes" id="UP000007882">
    <property type="component" value="Chromosome"/>
</dbReference>
<dbReference type="InterPro" id="IPR020596">
    <property type="entry name" value="rRNA_Ade_Mease_Trfase_CS"/>
</dbReference>
<evidence type="ECO:0000256" key="1">
    <source>
        <dbReference type="ARBA" id="ARBA00022603"/>
    </source>
</evidence>
<protein>
    <submittedName>
        <fullName evidence="8">Putative ribosomal RNA adenine N-6-methyltransferase</fullName>
    </submittedName>
</protein>
<feature type="compositionally biased region" description="Basic residues" evidence="6">
    <location>
        <begin position="1"/>
        <end position="12"/>
    </location>
</feature>
<evidence type="ECO:0000256" key="2">
    <source>
        <dbReference type="ARBA" id="ARBA00022679"/>
    </source>
</evidence>
<dbReference type="InterPro" id="IPR020598">
    <property type="entry name" value="rRNA_Ade_methylase_Trfase_N"/>
</dbReference>
<dbReference type="EMBL" id="AP012319">
    <property type="protein sequence ID" value="BAL90103.1"/>
    <property type="molecule type" value="Genomic_DNA"/>
</dbReference>
<feature type="binding site" evidence="5">
    <location>
        <position position="166"/>
    </location>
    <ligand>
        <name>S-adenosyl-L-methionine</name>
        <dbReference type="ChEBI" id="CHEBI:59789"/>
    </ligand>
</feature>
<feature type="region of interest" description="Disordered" evidence="6">
    <location>
        <begin position="1"/>
        <end position="75"/>
    </location>
</feature>
<feature type="binding site" evidence="5">
    <location>
        <position position="83"/>
    </location>
    <ligand>
        <name>S-adenosyl-L-methionine</name>
        <dbReference type="ChEBI" id="CHEBI:59789"/>
    </ligand>
</feature>
<organism evidence="8 9">
    <name type="scientific">Actinoplanes missouriensis (strain ATCC 14538 / DSM 43046 / CBS 188.64 / JCM 3121 / NBRC 102363 / NCIMB 12654 / NRRL B-3342 / UNCC 431)</name>
    <dbReference type="NCBI Taxonomy" id="512565"/>
    <lineage>
        <taxon>Bacteria</taxon>
        <taxon>Bacillati</taxon>
        <taxon>Actinomycetota</taxon>
        <taxon>Actinomycetes</taxon>
        <taxon>Micromonosporales</taxon>
        <taxon>Micromonosporaceae</taxon>
        <taxon>Actinoplanes</taxon>
    </lineage>
</organism>
<dbReference type="Pfam" id="PF00398">
    <property type="entry name" value="RrnaAD"/>
    <property type="match status" value="1"/>
</dbReference>
<feature type="domain" description="Ribosomal RNA adenine methylase transferase N-terminal" evidence="7">
    <location>
        <begin position="88"/>
        <end position="248"/>
    </location>
</feature>
<dbReference type="AlphaFoldDB" id="I0HAR6"/>
<proteinExistence type="inferred from homology"/>
<dbReference type="STRING" id="512565.AMIS_48830"/>
<dbReference type="CDD" id="cd02440">
    <property type="entry name" value="AdoMet_MTases"/>
    <property type="match status" value="1"/>
</dbReference>
<keyword evidence="1 5" id="KW-0489">Methyltransferase</keyword>
<evidence type="ECO:0000256" key="4">
    <source>
        <dbReference type="ARBA" id="ARBA00022884"/>
    </source>
</evidence>
<keyword evidence="9" id="KW-1185">Reference proteome</keyword>
<sequence length="320" mass="35402">MAPHSAPHHPRRRGEPATNSEPSTNSGPTINSGPMSSSGPTAVRQPQPESRYPVPVGPRRSASRASPRREHARARRAYGQNLLADPRAARLLADIAVADPRLTVLEVGAGRGRLTTELLHRCRRVIAYEIDPDLATALPAHPRLTVRTGDFLAAKPPAATFTVAGNIPYGLTSSVITWCLESPALRRATLLTQWEYARKRTGDYGRWSRLTVLTWPEFTWTLAARVPATAFRPVPRVDGGVLVLDRREVPLVAPEHMPGYRRLVERGFTGVGGSLFATLSRDHGRQRTYAAFRACRLAEDLPVGEVWPEQWLTLFRLLSR</sequence>
<keyword evidence="3 5" id="KW-0949">S-adenosyl-L-methionine</keyword>
<feature type="compositionally biased region" description="Polar residues" evidence="6">
    <location>
        <begin position="17"/>
        <end position="40"/>
    </location>
</feature>
<keyword evidence="4 5" id="KW-0694">RNA-binding</keyword>
<dbReference type="GO" id="GO:0003723">
    <property type="term" value="F:RNA binding"/>
    <property type="evidence" value="ECO:0007669"/>
    <property type="project" value="UniProtKB-UniRule"/>
</dbReference>
<feature type="binding site" evidence="5">
    <location>
        <position position="81"/>
    </location>
    <ligand>
        <name>S-adenosyl-L-methionine</name>
        <dbReference type="ChEBI" id="CHEBI:59789"/>
    </ligand>
</feature>
<dbReference type="PATRIC" id="fig|512565.3.peg.4871"/>
<dbReference type="Gene3D" id="3.40.50.150">
    <property type="entry name" value="Vaccinia Virus protein VP39"/>
    <property type="match status" value="1"/>
</dbReference>
<name>I0HAR6_ACTM4</name>
<accession>I0HAR6</accession>
<dbReference type="InterPro" id="IPR029063">
    <property type="entry name" value="SAM-dependent_MTases_sf"/>
</dbReference>
<reference evidence="8 9" key="1">
    <citation type="submission" date="2012-02" db="EMBL/GenBank/DDBJ databases">
        <title>Complete genome sequence of Actinoplanes missouriensis 431 (= NBRC 102363).</title>
        <authorList>
            <person name="Ohnishi Y."/>
            <person name="Ishikawa J."/>
            <person name="Sekine M."/>
            <person name="Hosoyama A."/>
            <person name="Harada T."/>
            <person name="Narita H."/>
            <person name="Hata T."/>
            <person name="Konno Y."/>
            <person name="Tutikane K."/>
            <person name="Fujita N."/>
            <person name="Horinouchi S."/>
            <person name="Hayakawa M."/>
        </authorList>
    </citation>
    <scope>NUCLEOTIDE SEQUENCE [LARGE SCALE GENOMIC DNA]</scope>
    <source>
        <strain evidence="9">ATCC 14538 / DSM 43046 / CBS 188.64 / JCM 3121 / NBRC 102363 / NCIMB 12654 / NRRL B-3342 / UNCC 431</strain>
    </source>
</reference>
<dbReference type="KEGG" id="ams:AMIS_48830"/>
<dbReference type="InterPro" id="IPR001737">
    <property type="entry name" value="KsgA/Erm"/>
</dbReference>
<dbReference type="PANTHER" id="PTHR11727">
    <property type="entry name" value="DIMETHYLADENOSINE TRANSFERASE"/>
    <property type="match status" value="1"/>
</dbReference>
<evidence type="ECO:0000256" key="3">
    <source>
        <dbReference type="ARBA" id="ARBA00022691"/>
    </source>
</evidence>
<gene>
    <name evidence="8" type="ordered locus">AMIS_48830</name>
</gene>
<dbReference type="GO" id="GO:0005829">
    <property type="term" value="C:cytosol"/>
    <property type="evidence" value="ECO:0007669"/>
    <property type="project" value="TreeGrafter"/>
</dbReference>
<dbReference type="GO" id="GO:0000179">
    <property type="term" value="F:rRNA (adenine-N6,N6-)-dimethyltransferase activity"/>
    <property type="evidence" value="ECO:0007669"/>
    <property type="project" value="UniProtKB-UniRule"/>
</dbReference>
<keyword evidence="2 5" id="KW-0808">Transferase</keyword>
<dbReference type="eggNOG" id="COG0030">
    <property type="taxonomic scope" value="Bacteria"/>
</dbReference>
<dbReference type="PROSITE" id="PS51689">
    <property type="entry name" value="SAM_RNA_A_N6_MT"/>
    <property type="match status" value="1"/>
</dbReference>
<dbReference type="HOGENOM" id="CLU_041220_3_1_11"/>
<feature type="binding site" evidence="5">
    <location>
        <position position="108"/>
    </location>
    <ligand>
        <name>S-adenosyl-L-methionine</name>
        <dbReference type="ChEBI" id="CHEBI:59789"/>
    </ligand>
</feature>
<dbReference type="PROSITE" id="PS01131">
    <property type="entry name" value="RRNA_A_DIMETH"/>
    <property type="match status" value="1"/>
</dbReference>
<feature type="binding site" evidence="5">
    <location>
        <position position="150"/>
    </location>
    <ligand>
        <name>S-adenosyl-L-methionine</name>
        <dbReference type="ChEBI" id="CHEBI:59789"/>
    </ligand>
</feature>
<evidence type="ECO:0000313" key="8">
    <source>
        <dbReference type="EMBL" id="BAL90103.1"/>
    </source>
</evidence>